<accession>A0A9Q0G4Z2</accession>
<proteinExistence type="predicted"/>
<evidence type="ECO:0000256" key="1">
    <source>
        <dbReference type="SAM" id="MobiDB-lite"/>
    </source>
</evidence>
<gene>
    <name evidence="2" type="ORF">Tsubulata_025472</name>
</gene>
<feature type="compositionally biased region" description="Basic and acidic residues" evidence="1">
    <location>
        <begin position="9"/>
        <end position="25"/>
    </location>
</feature>
<keyword evidence="3" id="KW-1185">Reference proteome</keyword>
<reference evidence="2" key="2">
    <citation type="journal article" date="2023" name="Plants (Basel)">
        <title>Annotation of the Turnera subulata (Passifloraceae) Draft Genome Reveals the S-Locus Evolved after the Divergence of Turneroideae from Passifloroideae in a Stepwise Manner.</title>
        <authorList>
            <person name="Henning P.M."/>
            <person name="Roalson E.H."/>
            <person name="Mir W."/>
            <person name="McCubbin A.G."/>
            <person name="Shore J.S."/>
        </authorList>
    </citation>
    <scope>NUCLEOTIDE SEQUENCE</scope>
    <source>
        <strain evidence="2">F60SS</strain>
    </source>
</reference>
<comment type="caution">
    <text evidence="2">The sequence shown here is derived from an EMBL/GenBank/DDBJ whole genome shotgun (WGS) entry which is preliminary data.</text>
</comment>
<name>A0A9Q0G4Z2_9ROSI</name>
<dbReference type="Proteomes" id="UP001141552">
    <property type="component" value="Unassembled WGS sequence"/>
</dbReference>
<feature type="region of interest" description="Disordered" evidence="1">
    <location>
        <begin position="1"/>
        <end position="25"/>
    </location>
</feature>
<protein>
    <submittedName>
        <fullName evidence="2">Uncharacterized protein</fullName>
    </submittedName>
</protein>
<organism evidence="2 3">
    <name type="scientific">Turnera subulata</name>
    <dbReference type="NCBI Taxonomy" id="218843"/>
    <lineage>
        <taxon>Eukaryota</taxon>
        <taxon>Viridiplantae</taxon>
        <taxon>Streptophyta</taxon>
        <taxon>Embryophyta</taxon>
        <taxon>Tracheophyta</taxon>
        <taxon>Spermatophyta</taxon>
        <taxon>Magnoliopsida</taxon>
        <taxon>eudicotyledons</taxon>
        <taxon>Gunneridae</taxon>
        <taxon>Pentapetalae</taxon>
        <taxon>rosids</taxon>
        <taxon>fabids</taxon>
        <taxon>Malpighiales</taxon>
        <taxon>Passifloraceae</taxon>
        <taxon>Turnera</taxon>
    </lineage>
</organism>
<sequence length="81" mass="9539">MSCVQRQRIGSEERRKRERERVRLENERKPPKISDFWGIYLESARPRIVLRLVVVRSPLDKHVDKVSWASRLWASSTGPGP</sequence>
<dbReference type="EMBL" id="JAKUCV010002273">
    <property type="protein sequence ID" value="KAJ4843293.1"/>
    <property type="molecule type" value="Genomic_DNA"/>
</dbReference>
<evidence type="ECO:0000313" key="3">
    <source>
        <dbReference type="Proteomes" id="UP001141552"/>
    </source>
</evidence>
<evidence type="ECO:0000313" key="2">
    <source>
        <dbReference type="EMBL" id="KAJ4843293.1"/>
    </source>
</evidence>
<dbReference type="AlphaFoldDB" id="A0A9Q0G4Z2"/>
<reference evidence="2" key="1">
    <citation type="submission" date="2022-02" db="EMBL/GenBank/DDBJ databases">
        <authorList>
            <person name="Henning P.M."/>
            <person name="McCubbin A.G."/>
            <person name="Shore J.S."/>
        </authorList>
    </citation>
    <scope>NUCLEOTIDE SEQUENCE</scope>
    <source>
        <strain evidence="2">F60SS</strain>
        <tissue evidence="2">Leaves</tissue>
    </source>
</reference>